<keyword evidence="3" id="KW-1003">Cell membrane</keyword>
<dbReference type="InterPro" id="IPR003416">
    <property type="entry name" value="MgtC/SapB/SrpB/YhiD_fam"/>
</dbReference>
<dbReference type="Pfam" id="PF02308">
    <property type="entry name" value="MgtC"/>
    <property type="match status" value="1"/>
</dbReference>
<keyword evidence="6 7" id="KW-0472">Membrane</keyword>
<dbReference type="Proteomes" id="UP001551675">
    <property type="component" value="Unassembled WGS sequence"/>
</dbReference>
<reference evidence="9 10" key="1">
    <citation type="submission" date="2024-06" db="EMBL/GenBank/DDBJ databases">
        <title>The Natural Products Discovery Center: Release of the First 8490 Sequenced Strains for Exploring Actinobacteria Biosynthetic Diversity.</title>
        <authorList>
            <person name="Kalkreuter E."/>
            <person name="Kautsar S.A."/>
            <person name="Yang D."/>
            <person name="Bader C.D."/>
            <person name="Teijaro C.N."/>
            <person name="Fluegel L."/>
            <person name="Davis C.M."/>
            <person name="Simpson J.R."/>
            <person name="Lauterbach L."/>
            <person name="Steele A.D."/>
            <person name="Gui C."/>
            <person name="Meng S."/>
            <person name="Li G."/>
            <person name="Viehrig K."/>
            <person name="Ye F."/>
            <person name="Su P."/>
            <person name="Kiefer A.F."/>
            <person name="Nichols A."/>
            <person name="Cepeda A.J."/>
            <person name="Yan W."/>
            <person name="Fan B."/>
            <person name="Jiang Y."/>
            <person name="Adhikari A."/>
            <person name="Zheng C.-J."/>
            <person name="Schuster L."/>
            <person name="Cowan T.M."/>
            <person name="Smanski M.J."/>
            <person name="Chevrette M.G."/>
            <person name="De Carvalho L.P.S."/>
            <person name="Shen B."/>
        </authorList>
    </citation>
    <scope>NUCLEOTIDE SEQUENCE [LARGE SCALE GENOMIC DNA]</scope>
    <source>
        <strain evidence="9 10">NPDC050100</strain>
    </source>
</reference>
<evidence type="ECO:0000313" key="9">
    <source>
        <dbReference type="EMBL" id="MEV0973474.1"/>
    </source>
</evidence>
<evidence type="ECO:0000256" key="2">
    <source>
        <dbReference type="ARBA" id="ARBA00009298"/>
    </source>
</evidence>
<keyword evidence="4 7" id="KW-0812">Transmembrane</keyword>
<feature type="domain" description="MgtC/SapB/SrpB/YhiD N-terminal" evidence="8">
    <location>
        <begin position="16"/>
        <end position="143"/>
    </location>
</feature>
<protein>
    <submittedName>
        <fullName evidence="9">MgtC/SapB family protein</fullName>
    </submittedName>
</protein>
<evidence type="ECO:0000256" key="6">
    <source>
        <dbReference type="ARBA" id="ARBA00023136"/>
    </source>
</evidence>
<feature type="transmembrane region" description="Helical" evidence="7">
    <location>
        <begin position="41"/>
        <end position="60"/>
    </location>
</feature>
<keyword evidence="5 7" id="KW-1133">Transmembrane helix</keyword>
<proteinExistence type="inferred from homology"/>
<dbReference type="InterPro" id="IPR049177">
    <property type="entry name" value="MgtC_SapB_SrpB_YhiD_N"/>
</dbReference>
<evidence type="ECO:0000256" key="4">
    <source>
        <dbReference type="ARBA" id="ARBA00022692"/>
    </source>
</evidence>
<dbReference type="PRINTS" id="PR01837">
    <property type="entry name" value="MGTCSAPBPROT"/>
</dbReference>
<feature type="transmembrane region" description="Helical" evidence="7">
    <location>
        <begin position="105"/>
        <end position="138"/>
    </location>
</feature>
<comment type="caution">
    <text evidence="9">The sequence shown here is derived from an EMBL/GenBank/DDBJ whole genome shotgun (WGS) entry which is preliminary data.</text>
</comment>
<evidence type="ECO:0000256" key="3">
    <source>
        <dbReference type="ARBA" id="ARBA00022475"/>
    </source>
</evidence>
<feature type="transmembrane region" description="Helical" evidence="7">
    <location>
        <begin position="12"/>
        <end position="29"/>
    </location>
</feature>
<dbReference type="PANTHER" id="PTHR33778">
    <property type="entry name" value="PROTEIN MGTC"/>
    <property type="match status" value="1"/>
</dbReference>
<organism evidence="9 10">
    <name type="scientific">Microtetraspora glauca</name>
    <dbReference type="NCBI Taxonomy" id="1996"/>
    <lineage>
        <taxon>Bacteria</taxon>
        <taxon>Bacillati</taxon>
        <taxon>Actinomycetota</taxon>
        <taxon>Actinomycetes</taxon>
        <taxon>Streptosporangiales</taxon>
        <taxon>Streptosporangiaceae</taxon>
        <taxon>Microtetraspora</taxon>
    </lineage>
</organism>
<dbReference type="PANTHER" id="PTHR33778:SF1">
    <property type="entry name" value="MAGNESIUM TRANSPORTER YHID-RELATED"/>
    <property type="match status" value="1"/>
</dbReference>
<comment type="subcellular location">
    <subcellularLocation>
        <location evidence="1">Cell membrane</location>
        <topology evidence="1">Multi-pass membrane protein</topology>
    </subcellularLocation>
</comment>
<name>A0ABV3GPC1_MICGL</name>
<evidence type="ECO:0000313" key="10">
    <source>
        <dbReference type="Proteomes" id="UP001551675"/>
    </source>
</evidence>
<evidence type="ECO:0000256" key="5">
    <source>
        <dbReference type="ARBA" id="ARBA00022989"/>
    </source>
</evidence>
<keyword evidence="10" id="KW-1185">Reference proteome</keyword>
<sequence>MFVLSSGQGLPQLGELALAIVLSAAIGLERELRFKNAGLRTHALVGLGSALFMLVGKYGFYDVLGEHVSLDPSRVAAQVVSGIGFIGGGLIFVRRDAVRGLTTAAVVWVTAAIGMACGAGLPVLAVAVTAGHFLVILGLNLVSRRLPPGGDNASYLRLVYVDGTGTLRDALVACTRRGFAVTEVAAERAIHGDIADLGRADGRERAEPGPPGGRTVSVTLGLRGTGSITDLTAELSELPSVLAVNSGDGVDHD</sequence>
<evidence type="ECO:0000256" key="7">
    <source>
        <dbReference type="SAM" id="Phobius"/>
    </source>
</evidence>
<comment type="similarity">
    <text evidence="2">Belongs to the MgtC/SapB family.</text>
</comment>
<gene>
    <name evidence="9" type="ORF">AB0I59_33145</name>
</gene>
<evidence type="ECO:0000256" key="1">
    <source>
        <dbReference type="ARBA" id="ARBA00004651"/>
    </source>
</evidence>
<dbReference type="RefSeq" id="WP_082777366.1">
    <property type="nucleotide sequence ID" value="NZ_JBFALK010000022.1"/>
</dbReference>
<evidence type="ECO:0000259" key="8">
    <source>
        <dbReference type="Pfam" id="PF02308"/>
    </source>
</evidence>
<dbReference type="EMBL" id="JBFALK010000022">
    <property type="protein sequence ID" value="MEV0973474.1"/>
    <property type="molecule type" value="Genomic_DNA"/>
</dbReference>
<feature type="transmembrane region" description="Helical" evidence="7">
    <location>
        <begin position="75"/>
        <end position="93"/>
    </location>
</feature>
<accession>A0ABV3GPC1</accession>